<organism evidence="2 3">
    <name type="scientific">Meripilus lineatus</name>
    <dbReference type="NCBI Taxonomy" id="2056292"/>
    <lineage>
        <taxon>Eukaryota</taxon>
        <taxon>Fungi</taxon>
        <taxon>Dikarya</taxon>
        <taxon>Basidiomycota</taxon>
        <taxon>Agaricomycotina</taxon>
        <taxon>Agaricomycetes</taxon>
        <taxon>Polyporales</taxon>
        <taxon>Meripilaceae</taxon>
        <taxon>Meripilus</taxon>
    </lineage>
</organism>
<dbReference type="AlphaFoldDB" id="A0AAD5YEI5"/>
<feature type="compositionally biased region" description="Pro residues" evidence="1">
    <location>
        <begin position="170"/>
        <end position="179"/>
    </location>
</feature>
<feature type="compositionally biased region" description="Polar residues" evidence="1">
    <location>
        <begin position="148"/>
        <end position="164"/>
    </location>
</feature>
<feature type="compositionally biased region" description="Pro residues" evidence="1">
    <location>
        <begin position="209"/>
        <end position="226"/>
    </location>
</feature>
<proteinExistence type="predicted"/>
<feature type="compositionally biased region" description="Low complexity" evidence="1">
    <location>
        <begin position="196"/>
        <end position="208"/>
    </location>
</feature>
<evidence type="ECO:0000256" key="1">
    <source>
        <dbReference type="SAM" id="MobiDB-lite"/>
    </source>
</evidence>
<feature type="compositionally biased region" description="Polar residues" evidence="1">
    <location>
        <begin position="186"/>
        <end position="195"/>
    </location>
</feature>
<gene>
    <name evidence="2" type="ORF">NLI96_g10132</name>
</gene>
<feature type="compositionally biased region" description="Polar residues" evidence="1">
    <location>
        <begin position="428"/>
        <end position="460"/>
    </location>
</feature>
<feature type="region of interest" description="Disordered" evidence="1">
    <location>
        <begin position="311"/>
        <end position="464"/>
    </location>
</feature>
<protein>
    <submittedName>
        <fullName evidence="2">Uncharacterized protein</fullName>
    </submittedName>
</protein>
<feature type="compositionally biased region" description="Low complexity" evidence="1">
    <location>
        <begin position="78"/>
        <end position="90"/>
    </location>
</feature>
<evidence type="ECO:0000313" key="3">
    <source>
        <dbReference type="Proteomes" id="UP001212997"/>
    </source>
</evidence>
<feature type="region of interest" description="Disordered" evidence="1">
    <location>
        <begin position="1"/>
        <end position="91"/>
    </location>
</feature>
<dbReference type="Proteomes" id="UP001212997">
    <property type="component" value="Unassembled WGS sequence"/>
</dbReference>
<feature type="compositionally biased region" description="Basic and acidic residues" evidence="1">
    <location>
        <begin position="117"/>
        <end position="130"/>
    </location>
</feature>
<sequence>MAGGGIPSQPLTQMNRTGMLPPNGPQPMGGAGPMPGAHQTPQPAIQSLGPSPNQPGSPSQPGNRTAPSPSLAHRQIPLQQQQQQQQQQLLMEQVSKDLSRLDQNLLNQLKNEMGIGNKEDLSLTPEEKSRIVGMARQRGRLPPANPTIGPSSVNMPQGNQQQRPITMGGPQPPLQPQPPQVGQQQRNVAKRSSTSPGEDPVPQQQQQQPPHPQPPMAPMMPFPPQGGPGGAPNGMIRGSIPSMPGFPQGGMPNMGNTPGMMSMGLPHSMPSPMNMMNPGPGMMNPPQHLVQYRQSMQAIHNKGHMPGPVPMGMMGSANAASPSGADNQFANDGPQSRPGTGVPGQFSGPPPQNRLVPKQSIPNMMPPPASPGMNQQKNPQEIKAVPPQGDMGMQSPRNPPPGQPQNPGMSKPPTSVPGTHTAPPTPVPTNSMVPSPSPLMNNSMTSGMNPQPPSATSDFTFGNDIMGDSMGETFGFAAEGMDFDRAFGDWFNDNA</sequence>
<keyword evidence="3" id="KW-1185">Reference proteome</keyword>
<feature type="region of interest" description="Disordered" evidence="1">
    <location>
        <begin position="112"/>
        <end position="245"/>
    </location>
</feature>
<accession>A0AAD5YEI5</accession>
<feature type="compositionally biased region" description="Low complexity" evidence="1">
    <location>
        <begin position="49"/>
        <end position="63"/>
    </location>
</feature>
<dbReference type="EMBL" id="JANAWD010000554">
    <property type="protein sequence ID" value="KAJ3477915.1"/>
    <property type="molecule type" value="Genomic_DNA"/>
</dbReference>
<evidence type="ECO:0000313" key="2">
    <source>
        <dbReference type="EMBL" id="KAJ3477915.1"/>
    </source>
</evidence>
<feature type="compositionally biased region" description="Polar residues" evidence="1">
    <location>
        <begin position="318"/>
        <end position="338"/>
    </location>
</feature>
<reference evidence="2" key="1">
    <citation type="submission" date="2022-07" db="EMBL/GenBank/DDBJ databases">
        <title>Genome Sequence of Physisporinus lineatus.</title>
        <authorList>
            <person name="Buettner E."/>
        </authorList>
    </citation>
    <scope>NUCLEOTIDE SEQUENCE</scope>
    <source>
        <strain evidence="2">VT162</strain>
    </source>
</reference>
<name>A0AAD5YEI5_9APHY</name>
<comment type="caution">
    <text evidence="2">The sequence shown here is derived from an EMBL/GenBank/DDBJ whole genome shotgun (WGS) entry which is preliminary data.</text>
</comment>